<feature type="transmembrane region" description="Helical" evidence="1">
    <location>
        <begin position="140"/>
        <end position="159"/>
    </location>
</feature>
<protein>
    <submittedName>
        <fullName evidence="2">Uncharacterized protein</fullName>
    </submittedName>
</protein>
<name>A0A382KX80_9ZZZZ</name>
<dbReference type="AlphaFoldDB" id="A0A382KX80"/>
<feature type="transmembrane region" description="Helical" evidence="1">
    <location>
        <begin position="92"/>
        <end position="110"/>
    </location>
</feature>
<evidence type="ECO:0000313" key="2">
    <source>
        <dbReference type="EMBL" id="SVC29056.1"/>
    </source>
</evidence>
<proteinExistence type="predicted"/>
<keyword evidence="1" id="KW-0472">Membrane</keyword>
<reference evidence="2" key="1">
    <citation type="submission" date="2018-05" db="EMBL/GenBank/DDBJ databases">
        <authorList>
            <person name="Lanie J.A."/>
            <person name="Ng W.-L."/>
            <person name="Kazmierczak K.M."/>
            <person name="Andrzejewski T.M."/>
            <person name="Davidsen T.M."/>
            <person name="Wayne K.J."/>
            <person name="Tettelin H."/>
            <person name="Glass J.I."/>
            <person name="Rusch D."/>
            <person name="Podicherti R."/>
            <person name="Tsui H.-C.T."/>
            <person name="Winkler M.E."/>
        </authorList>
    </citation>
    <scope>NUCLEOTIDE SEQUENCE</scope>
</reference>
<accession>A0A382KX80</accession>
<dbReference type="EMBL" id="UINC01083394">
    <property type="protein sequence ID" value="SVC29056.1"/>
    <property type="molecule type" value="Genomic_DNA"/>
</dbReference>
<feature type="non-terminal residue" evidence="2">
    <location>
        <position position="161"/>
    </location>
</feature>
<evidence type="ECO:0000256" key="1">
    <source>
        <dbReference type="SAM" id="Phobius"/>
    </source>
</evidence>
<sequence length="161" mass="19032">MSNILNLSIKNSPIKVAIFLAFLIGVLFRIYNLNYDYLWFDEIITFWISDPNLLISESYARYEETESIPFLYYFLLKVCHQLFGYTPEVGRYFSAIFGILSILTLGYLAKQISNNKSFLLVIYLTSLNIFLISYSQEMRVYIFTFFLSTLNLIFFYKLINN</sequence>
<organism evidence="2">
    <name type="scientific">marine metagenome</name>
    <dbReference type="NCBI Taxonomy" id="408172"/>
    <lineage>
        <taxon>unclassified sequences</taxon>
        <taxon>metagenomes</taxon>
        <taxon>ecological metagenomes</taxon>
    </lineage>
</organism>
<feature type="transmembrane region" description="Helical" evidence="1">
    <location>
        <begin position="117"/>
        <end position="134"/>
    </location>
</feature>
<feature type="transmembrane region" description="Helical" evidence="1">
    <location>
        <begin position="12"/>
        <end position="31"/>
    </location>
</feature>
<gene>
    <name evidence="2" type="ORF">METZ01_LOCUS281910</name>
</gene>
<keyword evidence="1" id="KW-1133">Transmembrane helix</keyword>
<keyword evidence="1" id="KW-0812">Transmembrane</keyword>